<dbReference type="OrthoDB" id="1430376at2759"/>
<keyword evidence="1" id="KW-0732">Signal</keyword>
<protein>
    <submittedName>
        <fullName evidence="3">Invertase/pectin methylesterase inhibitor family protein</fullName>
    </submittedName>
</protein>
<dbReference type="CDD" id="cd15798">
    <property type="entry name" value="PMEI-like_3"/>
    <property type="match status" value="1"/>
</dbReference>
<comment type="caution">
    <text evidence="3">The sequence shown here is derived from an EMBL/GenBank/DDBJ whole genome shotgun (WGS) entry which is preliminary data.</text>
</comment>
<accession>S8C4H5</accession>
<dbReference type="Proteomes" id="UP000015453">
    <property type="component" value="Unassembled WGS sequence"/>
</dbReference>
<evidence type="ECO:0000313" key="4">
    <source>
        <dbReference type="Proteomes" id="UP000015453"/>
    </source>
</evidence>
<dbReference type="NCBIfam" id="TIGR01614">
    <property type="entry name" value="PME_inhib"/>
    <property type="match status" value="1"/>
</dbReference>
<dbReference type="Pfam" id="PF04043">
    <property type="entry name" value="PMEI"/>
    <property type="match status" value="1"/>
</dbReference>
<dbReference type="EMBL" id="AUSU01006748">
    <property type="protein sequence ID" value="EPS61559.1"/>
    <property type="molecule type" value="Genomic_DNA"/>
</dbReference>
<name>S8C4H5_9LAMI</name>
<reference evidence="3 4" key="1">
    <citation type="journal article" date="2013" name="BMC Genomics">
        <title>The miniature genome of a carnivorous plant Genlisea aurea contains a low number of genes and short non-coding sequences.</title>
        <authorList>
            <person name="Leushkin E.V."/>
            <person name="Sutormin R.A."/>
            <person name="Nabieva E.R."/>
            <person name="Penin A.A."/>
            <person name="Kondrashov A.S."/>
            <person name="Logacheva M.D."/>
        </authorList>
    </citation>
    <scope>NUCLEOTIDE SEQUENCE [LARGE SCALE GENOMIC DNA]</scope>
</reference>
<dbReference type="AlphaFoldDB" id="S8C4H5"/>
<feature type="non-terminal residue" evidence="3">
    <location>
        <position position="167"/>
    </location>
</feature>
<feature type="domain" description="Pectinesterase inhibitor" evidence="2">
    <location>
        <begin position="6"/>
        <end position="165"/>
    </location>
</feature>
<dbReference type="PANTHER" id="PTHR31080:SF87">
    <property type="entry name" value="PECTINESTERASE INHIBITOR 7"/>
    <property type="match status" value="1"/>
</dbReference>
<sequence length="167" mass="18037">AGAAAADVAFVEDACRSTLYPSICNRSLSRYASAIKHSRRRLIGAAIGVSLERSRSVKAFLGRLAGVPNLRPRECAAVRDCLEMAAGGSDLIGKSMREIRFLWDPRSPEFEFHVSNVLTWLSAALTDETTCLDGFSGRGFNATLASMIRVRVTKLAKVTSNALALCN</sequence>
<dbReference type="SUPFAM" id="SSF101148">
    <property type="entry name" value="Plant invertase/pectin methylesterase inhibitor"/>
    <property type="match status" value="1"/>
</dbReference>
<dbReference type="SMART" id="SM00856">
    <property type="entry name" value="PMEI"/>
    <property type="match status" value="1"/>
</dbReference>
<evidence type="ECO:0000313" key="3">
    <source>
        <dbReference type="EMBL" id="EPS61559.1"/>
    </source>
</evidence>
<dbReference type="InterPro" id="IPR006501">
    <property type="entry name" value="Pectinesterase_inhib_dom"/>
</dbReference>
<dbReference type="GO" id="GO:0004857">
    <property type="term" value="F:enzyme inhibitor activity"/>
    <property type="evidence" value="ECO:0007669"/>
    <property type="project" value="InterPro"/>
</dbReference>
<dbReference type="InterPro" id="IPR051955">
    <property type="entry name" value="PME_Inhibitor"/>
</dbReference>
<dbReference type="PANTHER" id="PTHR31080">
    <property type="entry name" value="PECTINESTERASE INHIBITOR-LIKE"/>
    <property type="match status" value="1"/>
</dbReference>
<proteinExistence type="predicted"/>
<keyword evidence="4" id="KW-1185">Reference proteome</keyword>
<feature type="non-terminal residue" evidence="3">
    <location>
        <position position="1"/>
    </location>
</feature>
<evidence type="ECO:0000256" key="1">
    <source>
        <dbReference type="ARBA" id="ARBA00022729"/>
    </source>
</evidence>
<gene>
    <name evidence="3" type="ORF">M569_13236</name>
</gene>
<dbReference type="Gene3D" id="1.20.140.40">
    <property type="entry name" value="Invertase/pectin methylesterase inhibitor family protein"/>
    <property type="match status" value="1"/>
</dbReference>
<dbReference type="InterPro" id="IPR035513">
    <property type="entry name" value="Invertase/methylesterase_inhib"/>
</dbReference>
<organism evidence="3 4">
    <name type="scientific">Genlisea aurea</name>
    <dbReference type="NCBI Taxonomy" id="192259"/>
    <lineage>
        <taxon>Eukaryota</taxon>
        <taxon>Viridiplantae</taxon>
        <taxon>Streptophyta</taxon>
        <taxon>Embryophyta</taxon>
        <taxon>Tracheophyta</taxon>
        <taxon>Spermatophyta</taxon>
        <taxon>Magnoliopsida</taxon>
        <taxon>eudicotyledons</taxon>
        <taxon>Gunneridae</taxon>
        <taxon>Pentapetalae</taxon>
        <taxon>asterids</taxon>
        <taxon>lamiids</taxon>
        <taxon>Lamiales</taxon>
        <taxon>Lentibulariaceae</taxon>
        <taxon>Genlisea</taxon>
    </lineage>
</organism>
<evidence type="ECO:0000259" key="2">
    <source>
        <dbReference type="SMART" id="SM00856"/>
    </source>
</evidence>